<dbReference type="InterPro" id="IPR019734">
    <property type="entry name" value="TPR_rpt"/>
</dbReference>
<dbReference type="SUPFAM" id="SSF48452">
    <property type="entry name" value="TPR-like"/>
    <property type="match status" value="1"/>
</dbReference>
<evidence type="ECO:0000313" key="2">
    <source>
        <dbReference type="EMBL" id="KAK5241734.1"/>
    </source>
</evidence>
<sequence length="220" mass="23951">IPQIPGVIPGSGVALALAYYNYGLNLDARHAHLYTNLGSLLKDLSQLQAAIKMYEQAVSCDPKFDIALANLANAVKDQGRISDAIVYYKRAVESSPDFAEAVCGLANALNSVCSWQGRGGIVADCGTRDRWHVNDTGMLLDAKLPGAVSTGWIKRVVEIVEKQLSDGENWGRGVLDGCIESLVMQLTTLDSSRNEGSHRAEFIRKTLDSWRGQKWEGARS</sequence>
<feature type="repeat" description="TPR" evidence="1">
    <location>
        <begin position="31"/>
        <end position="64"/>
    </location>
</feature>
<gene>
    <name evidence="2" type="ORF">LTR16_009087</name>
</gene>
<dbReference type="PROSITE" id="PS50005">
    <property type="entry name" value="TPR"/>
    <property type="match status" value="2"/>
</dbReference>
<reference evidence="2 3" key="1">
    <citation type="submission" date="2023-08" db="EMBL/GenBank/DDBJ databases">
        <title>Black Yeasts Isolated from many extreme environments.</title>
        <authorList>
            <person name="Coleine C."/>
            <person name="Stajich J.E."/>
            <person name="Selbmann L."/>
        </authorList>
    </citation>
    <scope>NUCLEOTIDE SEQUENCE [LARGE SCALE GENOMIC DNA]</scope>
    <source>
        <strain evidence="2 3">CCFEE 536</strain>
    </source>
</reference>
<name>A0ABR0LTZ3_9PEZI</name>
<protein>
    <recommendedName>
        <fullName evidence="4">UDP-N-acetylglucosamine--peptide N-acetylglucosaminyltransferase SPINDLY</fullName>
    </recommendedName>
</protein>
<dbReference type="EMBL" id="JAVRRA010010502">
    <property type="protein sequence ID" value="KAK5241734.1"/>
    <property type="molecule type" value="Genomic_DNA"/>
</dbReference>
<dbReference type="PROSITE" id="PS50293">
    <property type="entry name" value="TPR_REGION"/>
    <property type="match status" value="1"/>
</dbReference>
<dbReference type="Proteomes" id="UP001357485">
    <property type="component" value="Unassembled WGS sequence"/>
</dbReference>
<dbReference type="Gene3D" id="1.25.40.10">
    <property type="entry name" value="Tetratricopeptide repeat domain"/>
    <property type="match status" value="2"/>
</dbReference>
<keyword evidence="1" id="KW-0802">TPR repeat</keyword>
<feature type="non-terminal residue" evidence="2">
    <location>
        <position position="220"/>
    </location>
</feature>
<dbReference type="InterPro" id="IPR011990">
    <property type="entry name" value="TPR-like_helical_dom_sf"/>
</dbReference>
<proteinExistence type="predicted"/>
<dbReference type="Pfam" id="PF13432">
    <property type="entry name" value="TPR_16"/>
    <property type="match status" value="1"/>
</dbReference>
<evidence type="ECO:0000256" key="1">
    <source>
        <dbReference type="PROSITE-ProRule" id="PRU00339"/>
    </source>
</evidence>
<dbReference type="SMART" id="SM00028">
    <property type="entry name" value="TPR"/>
    <property type="match status" value="2"/>
</dbReference>
<organism evidence="2 3">
    <name type="scientific">Cryomyces antarcticus</name>
    <dbReference type="NCBI Taxonomy" id="329879"/>
    <lineage>
        <taxon>Eukaryota</taxon>
        <taxon>Fungi</taxon>
        <taxon>Dikarya</taxon>
        <taxon>Ascomycota</taxon>
        <taxon>Pezizomycotina</taxon>
        <taxon>Dothideomycetes</taxon>
        <taxon>Dothideomycetes incertae sedis</taxon>
        <taxon>Cryomyces</taxon>
    </lineage>
</organism>
<dbReference type="PANTHER" id="PTHR44998:SF1">
    <property type="entry name" value="UDP-N-ACETYLGLUCOSAMINE--PEPTIDE N-ACETYLGLUCOSAMINYLTRANSFERASE 110 KDA SUBUNIT"/>
    <property type="match status" value="1"/>
</dbReference>
<feature type="repeat" description="TPR" evidence="1">
    <location>
        <begin position="65"/>
        <end position="98"/>
    </location>
</feature>
<evidence type="ECO:0000313" key="3">
    <source>
        <dbReference type="Proteomes" id="UP001357485"/>
    </source>
</evidence>
<comment type="caution">
    <text evidence="2">The sequence shown here is derived from an EMBL/GenBank/DDBJ whole genome shotgun (WGS) entry which is preliminary data.</text>
</comment>
<dbReference type="Pfam" id="PF13181">
    <property type="entry name" value="TPR_8"/>
    <property type="match status" value="1"/>
</dbReference>
<dbReference type="PANTHER" id="PTHR44998">
    <property type="match status" value="1"/>
</dbReference>
<evidence type="ECO:0008006" key="4">
    <source>
        <dbReference type="Google" id="ProtNLM"/>
    </source>
</evidence>
<feature type="non-terminal residue" evidence="2">
    <location>
        <position position="1"/>
    </location>
</feature>
<accession>A0ABR0LTZ3</accession>
<keyword evidence="3" id="KW-1185">Reference proteome</keyword>